<keyword evidence="6" id="KW-1185">Reference proteome</keyword>
<dbReference type="VEuPathDB" id="MicrosporidiaDB:CWI39_0051p0020"/>
<feature type="domain" description="DNA polymerase delta subunit OB-fold" evidence="4">
    <location>
        <begin position="9"/>
        <end position="150"/>
    </location>
</feature>
<protein>
    <submittedName>
        <fullName evidence="5">Regulatory subunit B of DNA polymerase delta</fullName>
    </submittedName>
</protein>
<dbReference type="GO" id="GO:0043625">
    <property type="term" value="C:delta DNA polymerase complex"/>
    <property type="evidence" value="ECO:0007669"/>
    <property type="project" value="TreeGrafter"/>
</dbReference>
<dbReference type="InterPro" id="IPR007185">
    <property type="entry name" value="DNA_pol_a/d/e_bsu"/>
</dbReference>
<dbReference type="PANTHER" id="PTHR10416:SF0">
    <property type="entry name" value="DNA POLYMERASE DELTA SUBUNIT 2"/>
    <property type="match status" value="1"/>
</dbReference>
<dbReference type="STRING" id="148818.A0A4Q9LN93"/>
<gene>
    <name evidence="5" type="ORF">CWI36_0081p0010</name>
</gene>
<evidence type="ECO:0000259" key="4">
    <source>
        <dbReference type="Pfam" id="PF18018"/>
    </source>
</evidence>
<comment type="caution">
    <text evidence="5">The sequence shown here is derived from an EMBL/GenBank/DDBJ whole genome shotgun (WGS) entry which is preliminary data.</text>
</comment>
<organism evidence="5 6">
    <name type="scientific">Hamiltosporidium magnivora</name>
    <dbReference type="NCBI Taxonomy" id="148818"/>
    <lineage>
        <taxon>Eukaryota</taxon>
        <taxon>Fungi</taxon>
        <taxon>Fungi incertae sedis</taxon>
        <taxon>Microsporidia</taxon>
        <taxon>Dubosqiidae</taxon>
        <taxon>Hamiltosporidium</taxon>
    </lineage>
</organism>
<name>A0A4Q9LN93_9MICR</name>
<dbReference type="Gene3D" id="3.60.21.50">
    <property type="match status" value="1"/>
</dbReference>
<evidence type="ECO:0000313" key="5">
    <source>
        <dbReference type="EMBL" id="TBU08941.1"/>
    </source>
</evidence>
<dbReference type="Pfam" id="PF18018">
    <property type="entry name" value="DNA_pol_D_N"/>
    <property type="match status" value="1"/>
</dbReference>
<dbReference type="GO" id="GO:0006271">
    <property type="term" value="P:DNA strand elongation involved in DNA replication"/>
    <property type="evidence" value="ECO:0007669"/>
    <property type="project" value="TreeGrafter"/>
</dbReference>
<dbReference type="Pfam" id="PF04042">
    <property type="entry name" value="DNA_pol_E_B"/>
    <property type="match status" value="1"/>
</dbReference>
<keyword evidence="2" id="KW-0235">DNA replication</keyword>
<comment type="similarity">
    <text evidence="1">Belongs to the DNA polymerase delta/II small subunit family.</text>
</comment>
<dbReference type="InterPro" id="IPR024826">
    <property type="entry name" value="DNA_pol_delta/II_ssu"/>
</dbReference>
<feature type="domain" description="DNA polymerase alpha/delta/epsilon subunit B" evidence="3">
    <location>
        <begin position="192"/>
        <end position="392"/>
    </location>
</feature>
<dbReference type="AlphaFoldDB" id="A0A4Q9LN93"/>
<evidence type="ECO:0000313" key="6">
    <source>
        <dbReference type="Proteomes" id="UP000291404"/>
    </source>
</evidence>
<dbReference type="EMBL" id="PITI01000081">
    <property type="protein sequence ID" value="TBU08941.1"/>
    <property type="molecule type" value="Genomic_DNA"/>
</dbReference>
<sequence length="433" mass="49706">MSKSIFENQYNTTYISRIEKLRPYLHNKVQQKWNIEPLISISEIEKSTNNKVAIIGIIFISSNLKNSIFKELSNYNVMKSKNIKETDILESNTYISENIKYFIEDITGRMELEFENIKKIYEDCFVITTGMCVALFGNKNNQGKFLVSDISFAGYQNNKLDIVGIVENKISVPEMHLSEANKNKNEIQSHNVLFISGINMSSKNTNKNKILLIFDYLNGKHGKIFSNIDTVIILGNFYDSEEKEALEWLSHINILIKNAKLTSKIRIIVVPNLNDPSSKAYPIECLNKKLFSEDFESCENPCYTKIDQKTLLITSGENIFDVLRYLPHDNISSDWDKSNIYKKENVTKTMDVLLQSMYLCPTAPDTLLSNPLENQESFYLEKTPDFFICGNTNGFSFTEKNGCVLVTLPSFSKSGEIVVFDINSFKYEIIQFN</sequence>
<dbReference type="Gene3D" id="2.40.50.430">
    <property type="match status" value="1"/>
</dbReference>
<dbReference type="PANTHER" id="PTHR10416">
    <property type="entry name" value="DNA POLYMERASE DELTA SUBUNIT 2"/>
    <property type="match status" value="1"/>
</dbReference>
<evidence type="ECO:0000256" key="1">
    <source>
        <dbReference type="ARBA" id="ARBA00006035"/>
    </source>
</evidence>
<reference evidence="5 6" key="1">
    <citation type="submission" date="2017-12" db="EMBL/GenBank/DDBJ databases">
        <authorList>
            <person name="Pombert J.-F."/>
            <person name="Haag K.L."/>
            <person name="Ebert D."/>
        </authorList>
    </citation>
    <scope>NUCLEOTIDE SEQUENCE [LARGE SCALE GENOMIC DNA]</scope>
    <source>
        <strain evidence="5">BE-OM-2</strain>
    </source>
</reference>
<dbReference type="InterPro" id="IPR040663">
    <property type="entry name" value="DNA_pol_D_N"/>
</dbReference>
<proteinExistence type="inferred from homology"/>
<dbReference type="VEuPathDB" id="MicrosporidiaDB:CWI36_0081p0010"/>
<evidence type="ECO:0000256" key="2">
    <source>
        <dbReference type="ARBA" id="ARBA00022705"/>
    </source>
</evidence>
<accession>A0A4Q9LN93</accession>
<dbReference type="GO" id="GO:0003677">
    <property type="term" value="F:DNA binding"/>
    <property type="evidence" value="ECO:0007669"/>
    <property type="project" value="InterPro"/>
</dbReference>
<dbReference type="Proteomes" id="UP000291404">
    <property type="component" value="Unassembled WGS sequence"/>
</dbReference>
<evidence type="ECO:0000259" key="3">
    <source>
        <dbReference type="Pfam" id="PF04042"/>
    </source>
</evidence>